<proteinExistence type="predicted"/>
<gene>
    <name evidence="2" type="ORF">IAA98_00205</name>
</gene>
<accession>A0A9D1GUY6</accession>
<evidence type="ECO:0000313" key="3">
    <source>
        <dbReference type="Proteomes" id="UP000886842"/>
    </source>
</evidence>
<sequence>MSARPSVIVVGAGISGLSAAHRLQAMGCTTRVLESSSRTGGRMSSRRHQGFTINRAANILPTSYRAVADLVDELGMGQQIRAVPGVLAVPRGGRLHRLRPAGRRLVSDALTTGLLSGRAKAGLVRMAADAVRLRSSLSYANLGRAAGFDTMTAAEYCDRHLSSEAYTYLVDPIVRALFTTDADRVSIVDFFFAAVNFVGAGFWQYGGGTGFVTDALASALDVKTGVEVTEIVEEGDRVVVSC</sequence>
<dbReference type="Proteomes" id="UP000886842">
    <property type="component" value="Unassembled WGS sequence"/>
</dbReference>
<evidence type="ECO:0000259" key="1">
    <source>
        <dbReference type="Pfam" id="PF01593"/>
    </source>
</evidence>
<evidence type="ECO:0000313" key="2">
    <source>
        <dbReference type="EMBL" id="HIT73989.1"/>
    </source>
</evidence>
<dbReference type="PANTHER" id="PTHR42923">
    <property type="entry name" value="PROTOPORPHYRINOGEN OXIDASE"/>
    <property type="match status" value="1"/>
</dbReference>
<dbReference type="GO" id="GO:0016491">
    <property type="term" value="F:oxidoreductase activity"/>
    <property type="evidence" value="ECO:0007669"/>
    <property type="project" value="InterPro"/>
</dbReference>
<name>A0A9D1GUY6_9ACTN</name>
<comment type="caution">
    <text evidence="2">The sequence shown here is derived from an EMBL/GenBank/DDBJ whole genome shotgun (WGS) entry which is preliminary data.</text>
</comment>
<feature type="non-terminal residue" evidence="2">
    <location>
        <position position="242"/>
    </location>
</feature>
<dbReference type="InterPro" id="IPR050464">
    <property type="entry name" value="Zeta_carotene_desat/Oxidored"/>
</dbReference>
<feature type="domain" description="Amine oxidase" evidence="1">
    <location>
        <begin position="14"/>
        <end position="242"/>
    </location>
</feature>
<dbReference type="InterPro" id="IPR036188">
    <property type="entry name" value="FAD/NAD-bd_sf"/>
</dbReference>
<dbReference type="SUPFAM" id="SSF51905">
    <property type="entry name" value="FAD/NAD(P)-binding domain"/>
    <property type="match status" value="1"/>
</dbReference>
<organism evidence="2 3">
    <name type="scientific">Candidatus Avipropionibacterium avicola</name>
    <dbReference type="NCBI Taxonomy" id="2840701"/>
    <lineage>
        <taxon>Bacteria</taxon>
        <taxon>Bacillati</taxon>
        <taxon>Actinomycetota</taxon>
        <taxon>Actinomycetes</taxon>
        <taxon>Propionibacteriales</taxon>
        <taxon>Propionibacteriaceae</taxon>
        <taxon>Propionibacteriaceae incertae sedis</taxon>
        <taxon>Candidatus Avipropionibacterium</taxon>
    </lineage>
</organism>
<dbReference type="AlphaFoldDB" id="A0A9D1GUY6"/>
<reference evidence="2" key="1">
    <citation type="submission" date="2020-10" db="EMBL/GenBank/DDBJ databases">
        <authorList>
            <person name="Gilroy R."/>
        </authorList>
    </citation>
    <scope>NUCLEOTIDE SEQUENCE</scope>
    <source>
        <strain evidence="2">ChiGjej1B1-24693</strain>
    </source>
</reference>
<protein>
    <submittedName>
        <fullName evidence="2">FAD-dependent oxidoreductase</fullName>
    </submittedName>
</protein>
<dbReference type="Gene3D" id="3.50.50.60">
    <property type="entry name" value="FAD/NAD(P)-binding domain"/>
    <property type="match status" value="1"/>
</dbReference>
<reference evidence="2" key="2">
    <citation type="journal article" date="2021" name="PeerJ">
        <title>Extensive microbial diversity within the chicken gut microbiome revealed by metagenomics and culture.</title>
        <authorList>
            <person name="Gilroy R."/>
            <person name="Ravi A."/>
            <person name="Getino M."/>
            <person name="Pursley I."/>
            <person name="Horton D.L."/>
            <person name="Alikhan N.F."/>
            <person name="Baker D."/>
            <person name="Gharbi K."/>
            <person name="Hall N."/>
            <person name="Watson M."/>
            <person name="Adriaenssens E.M."/>
            <person name="Foster-Nyarko E."/>
            <person name="Jarju S."/>
            <person name="Secka A."/>
            <person name="Antonio M."/>
            <person name="Oren A."/>
            <person name="Chaudhuri R.R."/>
            <person name="La Ragione R."/>
            <person name="Hildebrand F."/>
            <person name="Pallen M.J."/>
        </authorList>
    </citation>
    <scope>NUCLEOTIDE SEQUENCE</scope>
    <source>
        <strain evidence="2">ChiGjej1B1-24693</strain>
    </source>
</reference>
<dbReference type="Pfam" id="PF01593">
    <property type="entry name" value="Amino_oxidase"/>
    <property type="match status" value="1"/>
</dbReference>
<dbReference type="EMBL" id="DVLP01000008">
    <property type="protein sequence ID" value="HIT73989.1"/>
    <property type="molecule type" value="Genomic_DNA"/>
</dbReference>
<dbReference type="InterPro" id="IPR002937">
    <property type="entry name" value="Amino_oxidase"/>
</dbReference>